<dbReference type="InterPro" id="IPR001173">
    <property type="entry name" value="Glyco_trans_2-like"/>
</dbReference>
<dbReference type="SUPFAM" id="SSF53448">
    <property type="entry name" value="Nucleotide-diphospho-sugar transferases"/>
    <property type="match status" value="1"/>
</dbReference>
<sequence length="643" mass="74231">MHVNKKIIYVSHDAHFHGAQLLSLHTIKALKENFDYSVAIISIGSGILIPDFQKYGPVYCLEEDYPTEETVELLIKTLLSQDYTIAICSTVISGDMVALLARHNIKVISLIHELPHLIQQYSAEGKARNIAESAYKIVFPSQYVYEKFLTITQLNHQKCHILPQGLFNHNPYKNNITVARNELRKKLNLPLDSKIILGVGFADYRKGIDLFSFIAYSVRKVHTNIHFIWVGRTDAHLMDTLSPRYKAHFTLVDPTPDIGLYNAGADLYLLTSREDPFPNVVLEALDTKVPVIGFKNAGGFEDVVTEKTGALVDFLNLPKMVERIYELIGDEELRLQKGSFGQELIEKNFNFLNYIYQLLALLEHNYKKISVIVPNYNYEHYLPDRVRSILNQTYPLYELIFLDDASTDNSVSTFEKLLSKENKPHLKVQRIINEKNSGSVFKQWIKGVSAATGDYIWIAESDDLCEKTFLQEVIQGFHINNKVTLSYTQSKQIDEQGNVIADHYLNYTNDIDKEKWKAPYFRKGIDEIQDTLLIKNTIPNVSSVVFKNIDIKNTEKQLAKFKIAGDWFFYVSILQEGHIHFNPKSLNYHRRHTNSVTKTEDSYSHYNEVGQMQNFIKKNFTIDDISKMKMYTYRKYLKTYLNI</sequence>
<dbReference type="GO" id="GO:0016757">
    <property type="term" value="F:glycosyltransferase activity"/>
    <property type="evidence" value="ECO:0007669"/>
    <property type="project" value="InterPro"/>
</dbReference>
<dbReference type="Proteomes" id="UP000220841">
    <property type="component" value="Unassembled WGS sequence"/>
</dbReference>
<dbReference type="SUPFAM" id="SSF53756">
    <property type="entry name" value="UDP-Glycosyltransferase/glycogen phosphorylase"/>
    <property type="match status" value="1"/>
</dbReference>
<feature type="domain" description="Glycosyl transferase family 1" evidence="1">
    <location>
        <begin position="180"/>
        <end position="336"/>
    </location>
</feature>
<protein>
    <submittedName>
        <fullName evidence="3">Glycosyl transferase</fullName>
    </submittedName>
</protein>
<gene>
    <name evidence="3" type="ORF">CN585_28565</name>
</gene>
<comment type="caution">
    <text evidence="3">The sequence shown here is derived from an EMBL/GenBank/DDBJ whole genome shotgun (WGS) entry which is preliminary data.</text>
</comment>
<evidence type="ECO:0000259" key="1">
    <source>
        <dbReference type="Pfam" id="PF00534"/>
    </source>
</evidence>
<dbReference type="RefSeq" id="WP_098227956.1">
    <property type="nucleotide sequence ID" value="NZ_NUBY01000265.1"/>
</dbReference>
<dbReference type="Pfam" id="PF00535">
    <property type="entry name" value="Glycos_transf_2"/>
    <property type="match status" value="1"/>
</dbReference>
<accession>A0A2A8H7I3</accession>
<dbReference type="Gene3D" id="3.90.550.10">
    <property type="entry name" value="Spore Coat Polysaccharide Biosynthesis Protein SpsA, Chain A"/>
    <property type="match status" value="1"/>
</dbReference>
<dbReference type="InterPro" id="IPR029044">
    <property type="entry name" value="Nucleotide-diphossugar_trans"/>
</dbReference>
<dbReference type="PANTHER" id="PTHR43685:SF2">
    <property type="entry name" value="GLYCOSYLTRANSFERASE 2-LIKE DOMAIN-CONTAINING PROTEIN"/>
    <property type="match status" value="1"/>
</dbReference>
<name>A0A2A8H7I3_9BACI</name>
<dbReference type="InterPro" id="IPR050834">
    <property type="entry name" value="Glycosyltransf_2"/>
</dbReference>
<reference evidence="3 4" key="1">
    <citation type="submission" date="2017-09" db="EMBL/GenBank/DDBJ databases">
        <title>Large-scale bioinformatics analysis of Bacillus genomes uncovers conserved roles of natural products in bacterial physiology.</title>
        <authorList>
            <consortium name="Agbiome Team Llc"/>
            <person name="Bleich R.M."/>
            <person name="Grubbs K.J."/>
            <person name="Santa Maria K.C."/>
            <person name="Allen S.E."/>
            <person name="Farag S."/>
            <person name="Shank E.A."/>
            <person name="Bowers A."/>
        </authorList>
    </citation>
    <scope>NUCLEOTIDE SEQUENCE [LARGE SCALE GENOMIC DNA]</scope>
    <source>
        <strain evidence="3 4">AFS021349</strain>
    </source>
</reference>
<dbReference type="Pfam" id="PF00534">
    <property type="entry name" value="Glycos_transf_1"/>
    <property type="match status" value="1"/>
</dbReference>
<organism evidence="3 4">
    <name type="scientific">Bacillus toyonensis</name>
    <dbReference type="NCBI Taxonomy" id="155322"/>
    <lineage>
        <taxon>Bacteria</taxon>
        <taxon>Bacillati</taxon>
        <taxon>Bacillota</taxon>
        <taxon>Bacilli</taxon>
        <taxon>Bacillales</taxon>
        <taxon>Bacillaceae</taxon>
        <taxon>Bacillus</taxon>
        <taxon>Bacillus cereus group</taxon>
    </lineage>
</organism>
<proteinExistence type="predicted"/>
<dbReference type="CDD" id="cd03801">
    <property type="entry name" value="GT4_PimA-like"/>
    <property type="match status" value="1"/>
</dbReference>
<dbReference type="AlphaFoldDB" id="A0A2A8H7I3"/>
<keyword evidence="3" id="KW-0808">Transferase</keyword>
<evidence type="ECO:0000313" key="3">
    <source>
        <dbReference type="EMBL" id="PEP89635.1"/>
    </source>
</evidence>
<dbReference type="InterPro" id="IPR001296">
    <property type="entry name" value="Glyco_trans_1"/>
</dbReference>
<dbReference type="Gene3D" id="3.40.50.2000">
    <property type="entry name" value="Glycogen Phosphorylase B"/>
    <property type="match status" value="2"/>
</dbReference>
<feature type="domain" description="Glycosyltransferase 2-like" evidence="2">
    <location>
        <begin position="370"/>
        <end position="489"/>
    </location>
</feature>
<dbReference type="EMBL" id="NUBY01000265">
    <property type="protein sequence ID" value="PEP89635.1"/>
    <property type="molecule type" value="Genomic_DNA"/>
</dbReference>
<dbReference type="PANTHER" id="PTHR43685">
    <property type="entry name" value="GLYCOSYLTRANSFERASE"/>
    <property type="match status" value="1"/>
</dbReference>
<evidence type="ECO:0000313" key="4">
    <source>
        <dbReference type="Proteomes" id="UP000220841"/>
    </source>
</evidence>
<evidence type="ECO:0000259" key="2">
    <source>
        <dbReference type="Pfam" id="PF00535"/>
    </source>
</evidence>